<dbReference type="InterPro" id="IPR052929">
    <property type="entry name" value="RNase_H-like_EbsB-rel"/>
</dbReference>
<dbReference type="PANTHER" id="PTHR47074:SF48">
    <property type="entry name" value="POLYNUCLEOTIDYL TRANSFERASE, RIBONUCLEASE H-LIKE SUPERFAMILY PROTEIN"/>
    <property type="match status" value="1"/>
</dbReference>
<dbReference type="AlphaFoldDB" id="A0AAE0DV46"/>
<dbReference type="Proteomes" id="UP001281410">
    <property type="component" value="Unassembled WGS sequence"/>
</dbReference>
<dbReference type="GO" id="GO:0004523">
    <property type="term" value="F:RNA-DNA hybrid ribonuclease activity"/>
    <property type="evidence" value="ECO:0007669"/>
    <property type="project" value="InterPro"/>
</dbReference>
<dbReference type="PANTHER" id="PTHR47074">
    <property type="entry name" value="BNAC02G40300D PROTEIN"/>
    <property type="match status" value="1"/>
</dbReference>
<dbReference type="Pfam" id="PF13456">
    <property type="entry name" value="RVT_3"/>
    <property type="match status" value="1"/>
</dbReference>
<keyword evidence="3" id="KW-1185">Reference proteome</keyword>
<proteinExistence type="predicted"/>
<dbReference type="InterPro" id="IPR002156">
    <property type="entry name" value="RNaseH_domain"/>
</dbReference>
<accession>A0AAE0DV46</accession>
<evidence type="ECO:0000313" key="3">
    <source>
        <dbReference type="Proteomes" id="UP001281410"/>
    </source>
</evidence>
<dbReference type="InterPro" id="IPR012337">
    <property type="entry name" value="RNaseH-like_sf"/>
</dbReference>
<dbReference type="EMBL" id="JANJYJ010000009">
    <property type="protein sequence ID" value="KAK3189610.1"/>
    <property type="molecule type" value="Genomic_DNA"/>
</dbReference>
<feature type="domain" description="RNase H type-1" evidence="1">
    <location>
        <begin position="949"/>
        <end position="1058"/>
    </location>
</feature>
<sequence>MVNREAFMRVIGRIWHVYKGVEIESLTGNIFSFQFKDLYDRSRVLLGALWTFDNALLMLEEPVGKGSIEKMAFNMCDFWVQIYQVPLLCSSREIVWFLGEMIGVVLDVDGGLAGDGVGKFLRVRVRIDITKPLRRCLRVDILGDGVETIMLLRGLSEINDHNNTSCSKVDTDSKMMMPTSSLNEVQDEERNVAAVGVITDTSMIDALKIAEDLDSLKSDNINGYDKGIKDCKDLEGVSEILGSHKSSDFNANIMAINAIKSGEVEFPAVIDISKQVEESVRIPLSQIHDSINIDIGLGPLGGESNIIIDDKQAKAQIVSHVSLGLTDQPKISSVIRNPIDKPSTRVWSRTFRSATIGDFRDNLVVAIGKRKRVGVIDEVKSVQKNHKEAIDSRESAFYNCLEEEVSLHCSRIAEVVAAPIEVSAVFFHEDGYYGRMCTVDAEVLVTQQGVSDAAKGVENQRIHGNFVQKRSHFYFEECWVNKKECTDIVLSVWNPIQNFTNLPSVLSNIVTCGSLLDSWNASKKRELRTNILIRRAASKEANNAVIPASWRVISSLVHHLNCALDTEERYWRQCARIEWLHEGDRNTRFFHSKASVEKNSGECDSRDLVRFHSSRMISDNSIIGFECLHRLKRRKRKFGSMAIKFDMAKAYDRVEWNFIEGFSSLIGNAVSSGKLSGFKCSQKGQILYHIFFADDSLIFPKANEANCVAIREILVVYAMASGQVVNLNKSAMCINPFTSAANGVKLASIVGVNLVNCLDRYLGLPCFTGRSKRKLFSDITDKVWNKIKGLLSSGLRWRVGTCSAIKIYLHKWVLNPIGFKILSSPTLGSEASVDQIISPSGGWNAPLINCAFSREDARAILKIPLGSVQVDDMLVWHYKTNRCFTVNSGYMAEKSYESNPSSSDSSRLHDWWSKLWKLSLPLKIKLFIWKACLDWIPTMLNLASHGRIGLSIVIRDHSGAVMAFYSLTLAAFFDANTAETMAIYRGFIFSRDCGLFPCVIESDAAIVVKWINKDGHRDSISGNILAEISALVSGLHVNPVSHIPRLANNVTHGLAKFALMVVEDRFWMEEFPPCVRRAVQLDMPTEAPFDSSTSKNSKHQSDQVKFQFFFHLWI</sequence>
<evidence type="ECO:0000259" key="1">
    <source>
        <dbReference type="Pfam" id="PF13456"/>
    </source>
</evidence>
<comment type="caution">
    <text evidence="2">The sequence shown here is derived from an EMBL/GenBank/DDBJ whole genome shotgun (WGS) entry which is preliminary data.</text>
</comment>
<name>A0AAE0DV46_9ROSI</name>
<gene>
    <name evidence="2" type="ORF">Dsin_029171</name>
</gene>
<protein>
    <recommendedName>
        <fullName evidence="1">RNase H type-1 domain-containing protein</fullName>
    </recommendedName>
</protein>
<evidence type="ECO:0000313" key="2">
    <source>
        <dbReference type="EMBL" id="KAK3189610.1"/>
    </source>
</evidence>
<reference evidence="2" key="1">
    <citation type="journal article" date="2023" name="Plant J.">
        <title>Genome sequences and population genomics provide insights into the demographic history, inbreeding, and mutation load of two 'living fossil' tree species of Dipteronia.</title>
        <authorList>
            <person name="Feng Y."/>
            <person name="Comes H.P."/>
            <person name="Chen J."/>
            <person name="Zhu S."/>
            <person name="Lu R."/>
            <person name="Zhang X."/>
            <person name="Li P."/>
            <person name="Qiu J."/>
            <person name="Olsen K.M."/>
            <person name="Qiu Y."/>
        </authorList>
    </citation>
    <scope>NUCLEOTIDE SEQUENCE</scope>
    <source>
        <strain evidence="2">NBL</strain>
    </source>
</reference>
<dbReference type="GO" id="GO:0003676">
    <property type="term" value="F:nucleic acid binding"/>
    <property type="evidence" value="ECO:0007669"/>
    <property type="project" value="InterPro"/>
</dbReference>
<organism evidence="2 3">
    <name type="scientific">Dipteronia sinensis</name>
    <dbReference type="NCBI Taxonomy" id="43782"/>
    <lineage>
        <taxon>Eukaryota</taxon>
        <taxon>Viridiplantae</taxon>
        <taxon>Streptophyta</taxon>
        <taxon>Embryophyta</taxon>
        <taxon>Tracheophyta</taxon>
        <taxon>Spermatophyta</taxon>
        <taxon>Magnoliopsida</taxon>
        <taxon>eudicotyledons</taxon>
        <taxon>Gunneridae</taxon>
        <taxon>Pentapetalae</taxon>
        <taxon>rosids</taxon>
        <taxon>malvids</taxon>
        <taxon>Sapindales</taxon>
        <taxon>Sapindaceae</taxon>
        <taxon>Hippocastanoideae</taxon>
        <taxon>Acereae</taxon>
        <taxon>Dipteronia</taxon>
    </lineage>
</organism>
<dbReference type="InterPro" id="IPR036397">
    <property type="entry name" value="RNaseH_sf"/>
</dbReference>
<dbReference type="SUPFAM" id="SSF53098">
    <property type="entry name" value="Ribonuclease H-like"/>
    <property type="match status" value="1"/>
</dbReference>
<dbReference type="CDD" id="cd06222">
    <property type="entry name" value="RNase_H_like"/>
    <property type="match status" value="1"/>
</dbReference>
<dbReference type="InterPro" id="IPR044730">
    <property type="entry name" value="RNase_H-like_dom_plant"/>
</dbReference>
<dbReference type="Gene3D" id="3.30.420.10">
    <property type="entry name" value="Ribonuclease H-like superfamily/Ribonuclease H"/>
    <property type="match status" value="1"/>
</dbReference>